<dbReference type="EMBL" id="FZOJ01000026">
    <property type="protein sequence ID" value="SNS90343.1"/>
    <property type="molecule type" value="Genomic_DNA"/>
</dbReference>
<evidence type="ECO:0000313" key="2">
    <source>
        <dbReference type="EMBL" id="SNS90343.1"/>
    </source>
</evidence>
<feature type="domain" description="GerMN" evidence="1">
    <location>
        <begin position="200"/>
        <end position="287"/>
    </location>
</feature>
<dbReference type="AlphaFoldDB" id="A0A239IBB3"/>
<dbReference type="SMART" id="SM00909">
    <property type="entry name" value="Germane"/>
    <property type="match status" value="2"/>
</dbReference>
<keyword evidence="3" id="KW-1185">Reference proteome</keyword>
<dbReference type="Proteomes" id="UP000198304">
    <property type="component" value="Unassembled WGS sequence"/>
</dbReference>
<reference evidence="2 3" key="1">
    <citation type="submission" date="2017-06" db="EMBL/GenBank/DDBJ databases">
        <authorList>
            <person name="Kim H.J."/>
            <person name="Triplett B.A."/>
        </authorList>
    </citation>
    <scope>NUCLEOTIDE SEQUENCE [LARGE SCALE GENOMIC DNA]</scope>
    <source>
        <strain evidence="2 3">SCA</strain>
    </source>
</reference>
<accession>A0A239IBB3</accession>
<feature type="domain" description="GerMN" evidence="1">
    <location>
        <begin position="329"/>
        <end position="421"/>
    </location>
</feature>
<proteinExistence type="predicted"/>
<evidence type="ECO:0000259" key="1">
    <source>
        <dbReference type="SMART" id="SM00909"/>
    </source>
</evidence>
<gene>
    <name evidence="2" type="ORF">SAMN05446037_102653</name>
</gene>
<dbReference type="RefSeq" id="WP_176431487.1">
    <property type="nucleotide sequence ID" value="NZ_FZOJ01000026.1"/>
</dbReference>
<dbReference type="Pfam" id="PF10646">
    <property type="entry name" value="Germane"/>
    <property type="match status" value="2"/>
</dbReference>
<dbReference type="InterPro" id="IPR019606">
    <property type="entry name" value="GerMN"/>
</dbReference>
<organism evidence="2 3">
    <name type="scientific">Anaerovirgula multivorans</name>
    <dbReference type="NCBI Taxonomy" id="312168"/>
    <lineage>
        <taxon>Bacteria</taxon>
        <taxon>Bacillati</taxon>
        <taxon>Bacillota</taxon>
        <taxon>Clostridia</taxon>
        <taxon>Peptostreptococcales</taxon>
        <taxon>Natronincolaceae</taxon>
        <taxon>Anaerovirgula</taxon>
    </lineage>
</organism>
<name>A0A239IBB3_9FIRM</name>
<protein>
    <submittedName>
        <fullName evidence="2">Sporulation and spore germination</fullName>
    </submittedName>
</protein>
<evidence type="ECO:0000313" key="3">
    <source>
        <dbReference type="Proteomes" id="UP000198304"/>
    </source>
</evidence>
<sequence>MSRSIRAILLLIMIFVAASGMPLYADSMNFDFNFEFATPFNSSKEDIVAIDTSITMLSPSHPRLEISITANEKILPLQFSQTNPIELSIYFEDSLINTLEMKDITIIHGEPTIIQMDLPQNLLDIPDGNYEIDIKLTVENLEAPIVSSKIPVTYHTDATYVEALKSVTRNETALTLYFPDNDINHLVPITRVIPYTRTPLRSTIDHLTQGPKEALGLPVGSPIPTVQGLSLNRGIANVYLPRDIGTYDQHATSARIAVESTVNSLSAINEVQGVQFYFDNQILNFSFHETIVDKPIYPSKNPEFYVGNITNTNRILLTPVPMSIESLTIDSIFNGLKYSNQQILFNYNLQPTVPEEVVLLDYTIEGAALELKLNEAFMNAYIDYPDRRKMMVDSILYTFTSLENIESIEFQVEGFASGLPDEIPLNQPLIPSPYINPES</sequence>